<dbReference type="SMART" id="SM00091">
    <property type="entry name" value="PAS"/>
    <property type="match status" value="2"/>
</dbReference>
<dbReference type="KEGG" id="doa:AXF15_12165"/>
<feature type="transmembrane region" description="Helical" evidence="1">
    <location>
        <begin position="21"/>
        <end position="39"/>
    </location>
</feature>
<feature type="transmembrane region" description="Helical" evidence="1">
    <location>
        <begin position="197"/>
        <end position="218"/>
    </location>
</feature>
<dbReference type="STRING" id="888061.AXF15_12165"/>
<dbReference type="RefSeq" id="WP_066607989.1">
    <property type="nucleotide sequence ID" value="NZ_CP014230.1"/>
</dbReference>
<dbReference type="NCBIfam" id="TIGR00229">
    <property type="entry name" value="sensory_box"/>
    <property type="match status" value="2"/>
</dbReference>
<keyword evidence="4" id="KW-1185">Reference proteome</keyword>
<keyword evidence="1" id="KW-0812">Transmembrane</keyword>
<dbReference type="Pfam" id="PF08447">
    <property type="entry name" value="PAS_3"/>
    <property type="match status" value="1"/>
</dbReference>
<reference evidence="4" key="1">
    <citation type="submission" date="2016-02" db="EMBL/GenBank/DDBJ databases">
        <authorList>
            <person name="Holder M.E."/>
            <person name="Ajami N.J."/>
            <person name="Petrosino J.F."/>
        </authorList>
    </citation>
    <scope>NUCLEOTIDE SEQUENCE [LARGE SCALE GENOMIC DNA]</scope>
    <source>
        <strain evidence="4">DSM 12838</strain>
    </source>
</reference>
<keyword evidence="1" id="KW-1133">Transmembrane helix</keyword>
<evidence type="ECO:0000313" key="4">
    <source>
        <dbReference type="Proteomes" id="UP000063964"/>
    </source>
</evidence>
<dbReference type="Gene3D" id="3.30.565.10">
    <property type="entry name" value="Histidine kinase-like ATPase, C-terminal domain"/>
    <property type="match status" value="1"/>
</dbReference>
<dbReference type="InterPro" id="IPR035965">
    <property type="entry name" value="PAS-like_dom_sf"/>
</dbReference>
<evidence type="ECO:0000313" key="3">
    <source>
        <dbReference type="EMBL" id="AMD93779.1"/>
    </source>
</evidence>
<name>A0A0X8JRP8_9BACT</name>
<evidence type="ECO:0000259" key="2">
    <source>
        <dbReference type="PROSITE" id="PS50112"/>
    </source>
</evidence>
<dbReference type="Pfam" id="PF13188">
    <property type="entry name" value="PAS_8"/>
    <property type="match status" value="1"/>
</dbReference>
<evidence type="ECO:0000256" key="1">
    <source>
        <dbReference type="SAM" id="Phobius"/>
    </source>
</evidence>
<dbReference type="Gene3D" id="3.30.450.20">
    <property type="entry name" value="PAS domain"/>
    <property type="match status" value="2"/>
</dbReference>
<dbReference type="InterPro" id="IPR036890">
    <property type="entry name" value="HATPase_C_sf"/>
</dbReference>
<accession>A0A0X8JRP8</accession>
<organism evidence="3 4">
    <name type="scientific">Desulfomicrobium orale DSM 12838</name>
    <dbReference type="NCBI Taxonomy" id="888061"/>
    <lineage>
        <taxon>Bacteria</taxon>
        <taxon>Pseudomonadati</taxon>
        <taxon>Thermodesulfobacteriota</taxon>
        <taxon>Desulfovibrionia</taxon>
        <taxon>Desulfovibrionales</taxon>
        <taxon>Desulfomicrobiaceae</taxon>
        <taxon>Desulfomicrobium</taxon>
    </lineage>
</organism>
<dbReference type="InterPro" id="IPR000014">
    <property type="entry name" value="PAS"/>
</dbReference>
<keyword evidence="1" id="KW-0472">Membrane</keyword>
<sequence length="720" mass="80681">MTQPSTTRTPVLSSLLARASLLLFGYLAVVIVFFVSWIHHKDKHFLEATDTRLRTAAAVLPYLLAEDFHDRAVNATAIGMEEELRNRENFNAFVRDNDLVYAYTLVKSDGKLHFSSPTISPAEAQSRRSWYFYPYEDAPPELSRALDEGHDVSLTYKDDWGDFHTTCLFETSPGGRPYLACADVETSDLEAVYTSHMLLGLGGAVALLGFLAPLFFLIRHFYRMHMTELAGTHEKTQVHLELLSTLVHRLPVGLMLVQPDNRISLVNPAFTALTGYSREDIPTRNAWFRRIYPNVRDRRRYLKDWAHTLKNAEDATTQMRVTRKDGTSRSLSQQLRLLEDGRILIILDDVTGEQENQARVRQDMERLRTILDAMQVGIAVVGVSDRRIRYVNPRLTEMTGWSQGMLHNALCYRHLGRQCESQCPVIDRGEVVQNREVQLAAADRSPWHVLKSVVRAEIGGEAVVIESFSDITGPKKLEMSLTAAREATEKINRDTAAFLTEMNRRLHASLHAAVAPLKMLQNKVPEEVRNFAVAVQTAVKEFQDILRQALELSALSPRDIAEEPFAACLLATSLEDLYEKAGEKGVSFVCRTAPDLPDTLLGDMPRIVRILHNLAEESIASTEQECVRLEISPLPFRHSSGRGIVHFGLYETPLDPDEKSAPHLFGEAGTALHSHAEAGMGVVLARRLLGIMGSGLCVMTDSNGRTEAHFSLPLIPPETR</sequence>
<dbReference type="Proteomes" id="UP000063964">
    <property type="component" value="Chromosome"/>
</dbReference>
<dbReference type="InterPro" id="IPR013655">
    <property type="entry name" value="PAS_fold_3"/>
</dbReference>
<protein>
    <recommendedName>
        <fullName evidence="2">PAS domain-containing protein</fullName>
    </recommendedName>
</protein>
<proteinExistence type="predicted"/>
<dbReference type="SUPFAM" id="SSF55874">
    <property type="entry name" value="ATPase domain of HSP90 chaperone/DNA topoisomerase II/histidine kinase"/>
    <property type="match status" value="1"/>
</dbReference>
<dbReference type="PANTHER" id="PTHR44757">
    <property type="entry name" value="DIGUANYLATE CYCLASE DGCP"/>
    <property type="match status" value="1"/>
</dbReference>
<dbReference type="SUPFAM" id="SSF55785">
    <property type="entry name" value="PYP-like sensor domain (PAS domain)"/>
    <property type="match status" value="2"/>
</dbReference>
<dbReference type="PANTHER" id="PTHR44757:SF2">
    <property type="entry name" value="BIOFILM ARCHITECTURE MAINTENANCE PROTEIN MBAA"/>
    <property type="match status" value="1"/>
</dbReference>
<feature type="domain" description="PAS" evidence="2">
    <location>
        <begin position="239"/>
        <end position="294"/>
    </location>
</feature>
<gene>
    <name evidence="3" type="ORF">AXF15_12165</name>
</gene>
<dbReference type="PROSITE" id="PS50112">
    <property type="entry name" value="PAS"/>
    <property type="match status" value="2"/>
</dbReference>
<dbReference type="EMBL" id="CP014230">
    <property type="protein sequence ID" value="AMD93779.1"/>
    <property type="molecule type" value="Genomic_DNA"/>
</dbReference>
<dbReference type="InterPro" id="IPR052155">
    <property type="entry name" value="Biofilm_reg_signaling"/>
</dbReference>
<dbReference type="CDD" id="cd00130">
    <property type="entry name" value="PAS"/>
    <property type="match status" value="1"/>
</dbReference>
<feature type="domain" description="PAS" evidence="2">
    <location>
        <begin position="363"/>
        <end position="403"/>
    </location>
</feature>
<dbReference type="AlphaFoldDB" id="A0A0X8JRP8"/>